<dbReference type="Proteomes" id="UP000822862">
    <property type="component" value="Chromosome"/>
</dbReference>
<evidence type="ECO:0000313" key="3">
    <source>
        <dbReference type="Proteomes" id="UP000822862"/>
    </source>
</evidence>
<sequence length="199" mass="22398">MTISSKLPDSLKKQESSKQTPKNSFSKLLDKKQKKLLKNEDKNLPENPIWAPNLILSPEKNPDLSTILSQKISETELSANTPVTSHFPIEIEELWEKLGSACILMNPLQDKEITFILDTNTLFSGMRITIKEYSTAPKIFNIELAPTSNAALSLISSHVPQLLNRFRQESFGFSVNDIIPELQSYATTAHQKQDDEGNQ</sequence>
<evidence type="ECO:0008006" key="4">
    <source>
        <dbReference type="Google" id="ProtNLM"/>
    </source>
</evidence>
<dbReference type="EMBL" id="CP075585">
    <property type="protein sequence ID" value="QZA58370.1"/>
    <property type="molecule type" value="Genomic_DNA"/>
</dbReference>
<keyword evidence="3" id="KW-1185">Reference proteome</keyword>
<gene>
    <name evidence="2" type="ORF">RHAB15C_0000243</name>
</gene>
<organism evidence="2 3">
    <name type="scientific">Candidatus Rhabdochlamydia porcellionis</name>
    <dbReference type="NCBI Taxonomy" id="225148"/>
    <lineage>
        <taxon>Bacteria</taxon>
        <taxon>Pseudomonadati</taxon>
        <taxon>Chlamydiota</taxon>
        <taxon>Chlamydiia</taxon>
        <taxon>Parachlamydiales</taxon>
        <taxon>Candidatus Rhabdochlamydiaceae</taxon>
        <taxon>Candidatus Rhabdochlamydia</taxon>
    </lineage>
</organism>
<name>A0ABX8YZG4_9BACT</name>
<evidence type="ECO:0000313" key="2">
    <source>
        <dbReference type="EMBL" id="QZA58370.1"/>
    </source>
</evidence>
<evidence type="ECO:0000256" key="1">
    <source>
        <dbReference type="SAM" id="MobiDB-lite"/>
    </source>
</evidence>
<protein>
    <recommendedName>
        <fullName evidence="4">PIN domain-containing protein</fullName>
    </recommendedName>
</protein>
<feature type="region of interest" description="Disordered" evidence="1">
    <location>
        <begin position="1"/>
        <end position="25"/>
    </location>
</feature>
<reference evidence="2 3" key="2">
    <citation type="submission" date="2021-05" db="EMBL/GenBank/DDBJ databases">
        <title>Ecology and evolution of chlamydial symbionts of arthropods.</title>
        <authorList>
            <person name="Halter T."/>
            <person name="Sixt B.S."/>
            <person name="Toenshoff E.R."/>
            <person name="Koestlbacher S."/>
            <person name="Schulz F."/>
            <person name="Kostanjsek R."/>
            <person name="Collingro A."/>
            <person name="Hendrickx F."/>
            <person name="Horn M."/>
        </authorList>
    </citation>
    <scope>NUCLEOTIDE SEQUENCE [LARGE SCALE GENOMIC DNA]</scope>
    <source>
        <strain evidence="2 3">15C</strain>
    </source>
</reference>
<accession>A0ABX8YZG4</accession>
<proteinExistence type="predicted"/>
<reference evidence="2 3" key="1">
    <citation type="submission" date="2020-01" db="EMBL/GenBank/DDBJ databases">
        <authorList>
            <person name="Sixt B."/>
            <person name="Schulz F."/>
            <person name="Kostanjsek R."/>
            <person name="Koestlbacher S."/>
            <person name="Collingro A."/>
            <person name="Toenshoff E."/>
            <person name="Horn M."/>
        </authorList>
    </citation>
    <scope>NUCLEOTIDE SEQUENCE [LARGE SCALE GENOMIC DNA]</scope>
    <source>
        <strain evidence="2 3">15C</strain>
    </source>
</reference>
<dbReference type="RefSeq" id="WP_194845504.1">
    <property type="nucleotide sequence ID" value="NZ_CP075585.1"/>
</dbReference>